<dbReference type="CDD" id="cd00452">
    <property type="entry name" value="KDPG_aldolase"/>
    <property type="match status" value="1"/>
</dbReference>
<dbReference type="EMBL" id="VEWJ01000015">
    <property type="protein sequence ID" value="TPF74148.1"/>
    <property type="molecule type" value="Genomic_DNA"/>
</dbReference>
<keyword evidence="4" id="KW-0456">Lyase</keyword>
<dbReference type="OrthoDB" id="7204076at2"/>
<accession>A0A502BL48</accession>
<keyword evidence="5" id="KW-0119">Carbohydrate metabolism</keyword>
<evidence type="ECO:0000313" key="7">
    <source>
        <dbReference type="Proteomes" id="UP000315388"/>
    </source>
</evidence>
<comment type="subunit">
    <text evidence="3">Homotrimer.</text>
</comment>
<evidence type="ECO:0000313" key="6">
    <source>
        <dbReference type="EMBL" id="TPF74148.1"/>
    </source>
</evidence>
<reference evidence="6 7" key="1">
    <citation type="journal article" date="2003" name="Int. J. Syst. Evol. Microbiol.">
        <title>Towards a standardized format for the description of a novel species (of an established genus): Ochrobactrum gallinifaecis sp. nov.</title>
        <authorList>
            <person name="Kampfer P."/>
            <person name="Buczolits S."/>
            <person name="Albrecht A."/>
            <person name="Busse H.J."/>
            <person name="Stackebrandt E."/>
        </authorList>
    </citation>
    <scope>NUCLEOTIDE SEQUENCE [LARGE SCALE GENOMIC DNA]</scope>
    <source>
        <strain evidence="6 7">ISO 196</strain>
    </source>
</reference>
<evidence type="ECO:0000256" key="4">
    <source>
        <dbReference type="ARBA" id="ARBA00023239"/>
    </source>
</evidence>
<evidence type="ECO:0000256" key="5">
    <source>
        <dbReference type="ARBA" id="ARBA00023277"/>
    </source>
</evidence>
<evidence type="ECO:0000256" key="2">
    <source>
        <dbReference type="ARBA" id="ARBA00006906"/>
    </source>
</evidence>
<organism evidence="6 7">
    <name type="scientific">Brucella gallinifaecis</name>
    <dbReference type="NCBI Taxonomy" id="215590"/>
    <lineage>
        <taxon>Bacteria</taxon>
        <taxon>Pseudomonadati</taxon>
        <taxon>Pseudomonadota</taxon>
        <taxon>Alphaproteobacteria</taxon>
        <taxon>Hyphomicrobiales</taxon>
        <taxon>Brucellaceae</taxon>
        <taxon>Brucella/Ochrobactrum group</taxon>
        <taxon>Brucella</taxon>
    </lineage>
</organism>
<dbReference type="PANTHER" id="PTHR30246">
    <property type="entry name" value="2-KETO-3-DEOXY-6-PHOSPHOGLUCONATE ALDOLASE"/>
    <property type="match status" value="1"/>
</dbReference>
<dbReference type="Gene3D" id="3.20.20.70">
    <property type="entry name" value="Aldolase class I"/>
    <property type="match status" value="1"/>
</dbReference>
<evidence type="ECO:0000256" key="1">
    <source>
        <dbReference type="ARBA" id="ARBA00004761"/>
    </source>
</evidence>
<sequence>MSQVQWPRMKRDLVAILRGVRPNEVEGIANVLVEVGFQAIEIPLNSPDPLNSIEKISNLFDETIITGAGTVTNVADCQRVIDAGGKLIVSPNVNRGVIALANTHGLVSMPGVLTPTEAYAAINAGASALKFFPANILDLAGIKAILTILPNDTRVGVVGGVSTKSLKDFAGIGIRTFGLGSNIYSQGDTAETVKERARLYVEEYDHLFNAGA</sequence>
<dbReference type="Proteomes" id="UP000315388">
    <property type="component" value="Unassembled WGS sequence"/>
</dbReference>
<dbReference type="GO" id="GO:0016829">
    <property type="term" value="F:lyase activity"/>
    <property type="evidence" value="ECO:0007669"/>
    <property type="project" value="UniProtKB-KW"/>
</dbReference>
<evidence type="ECO:0000256" key="3">
    <source>
        <dbReference type="ARBA" id="ARBA00011233"/>
    </source>
</evidence>
<proteinExistence type="inferred from homology"/>
<dbReference type="PANTHER" id="PTHR30246:SF1">
    <property type="entry name" value="2-DEHYDRO-3-DEOXY-6-PHOSPHOGALACTONATE ALDOLASE-RELATED"/>
    <property type="match status" value="1"/>
</dbReference>
<comment type="similarity">
    <text evidence="2">Belongs to the KHG/KDPG aldolase family.</text>
</comment>
<keyword evidence="7" id="KW-1185">Reference proteome</keyword>
<dbReference type="InterPro" id="IPR000887">
    <property type="entry name" value="Aldlse_KDPG_KHG"/>
</dbReference>
<dbReference type="SUPFAM" id="SSF51569">
    <property type="entry name" value="Aldolase"/>
    <property type="match status" value="1"/>
</dbReference>
<dbReference type="AlphaFoldDB" id="A0A502BL48"/>
<comment type="caution">
    <text evidence="6">The sequence shown here is derived from an EMBL/GenBank/DDBJ whole genome shotgun (WGS) entry which is preliminary data.</text>
</comment>
<dbReference type="RefSeq" id="WP_140906117.1">
    <property type="nucleotide sequence ID" value="NZ_JBHTMD010000009.1"/>
</dbReference>
<comment type="pathway">
    <text evidence="1">Carbohydrate acid metabolism.</text>
</comment>
<protein>
    <submittedName>
        <fullName evidence="6">2-dehydro-3-deoxy-6-phosphogalactonate aldolase</fullName>
    </submittedName>
</protein>
<dbReference type="NCBIfam" id="NF006600">
    <property type="entry name" value="PRK09140.1"/>
    <property type="match status" value="1"/>
</dbReference>
<dbReference type="Pfam" id="PF01081">
    <property type="entry name" value="Aldolase"/>
    <property type="match status" value="1"/>
</dbReference>
<name>A0A502BL48_9HYPH</name>
<dbReference type="InterPro" id="IPR013785">
    <property type="entry name" value="Aldolase_TIM"/>
</dbReference>
<gene>
    <name evidence="6" type="ORF">FHY56_15800</name>
</gene>